<sequence>MRCACIDIGSNTTRLLVAEHAASAFEPVIQERAFTRLGRVCRSGETVPPEIVAGLADVVGAQARQAREAGATALRAVATAALRRVANGAEVCAALGAAAGVPVELLSAEEEARLAFTGATWGCASEDPDAPLGVVDVGGGSSELIVGTRAGGVSWSRSLALGSGDLADTHLHSDPPSHEALAAIRAEVAAALAGIEVPPVVRAVAVGGSATSLSRLVGPLLDADTLTAAVDGLATLPAERVAIVHDLAVERVRLLPAGILVLAGAAALLGPLTVAEGGLREGVVLGLAAQSRSD</sequence>
<reference evidence="4" key="1">
    <citation type="submission" date="2023-07" db="EMBL/GenBank/DDBJ databases">
        <title>Conexibacter stalactiti sp. nov., isolated from stalactites in a lava cave and emended description of the genus Conexibacter.</title>
        <authorList>
            <person name="Lee S.D."/>
        </authorList>
    </citation>
    <scope>NUCLEOTIDE SEQUENCE [LARGE SCALE GENOMIC DNA]</scope>
    <source>
        <strain evidence="4">KCTC 39840</strain>
    </source>
</reference>
<dbReference type="PANTHER" id="PTHR30005:SF0">
    <property type="entry name" value="RETROGRADE REGULATION PROTEIN 2"/>
    <property type="match status" value="1"/>
</dbReference>
<evidence type="ECO:0000259" key="2">
    <source>
        <dbReference type="Pfam" id="PF02541"/>
    </source>
</evidence>
<dbReference type="Gene3D" id="3.30.420.40">
    <property type="match status" value="1"/>
</dbReference>
<dbReference type="PANTHER" id="PTHR30005">
    <property type="entry name" value="EXOPOLYPHOSPHATASE"/>
    <property type="match status" value="1"/>
</dbReference>
<organism evidence="3 4">
    <name type="scientific">Conexibacter stalactiti</name>
    <dbReference type="NCBI Taxonomy" id="1940611"/>
    <lineage>
        <taxon>Bacteria</taxon>
        <taxon>Bacillati</taxon>
        <taxon>Actinomycetota</taxon>
        <taxon>Thermoleophilia</taxon>
        <taxon>Solirubrobacterales</taxon>
        <taxon>Conexibacteraceae</taxon>
        <taxon>Conexibacter</taxon>
    </lineage>
</organism>
<dbReference type="InterPro" id="IPR003695">
    <property type="entry name" value="Ppx_GppA_N"/>
</dbReference>
<protein>
    <recommendedName>
        <fullName evidence="2">Ppx/GppA phosphatase N-terminal domain-containing protein</fullName>
    </recommendedName>
</protein>
<comment type="caution">
    <text evidence="3">The sequence shown here is derived from an EMBL/GenBank/DDBJ whole genome shotgun (WGS) entry which is preliminary data.</text>
</comment>
<dbReference type="InterPro" id="IPR043129">
    <property type="entry name" value="ATPase_NBD"/>
</dbReference>
<evidence type="ECO:0000313" key="3">
    <source>
        <dbReference type="EMBL" id="MDW5595211.1"/>
    </source>
</evidence>
<dbReference type="EMBL" id="JAWSTH010000029">
    <property type="protein sequence ID" value="MDW5595211.1"/>
    <property type="molecule type" value="Genomic_DNA"/>
</dbReference>
<dbReference type="RefSeq" id="WP_318597547.1">
    <property type="nucleotide sequence ID" value="NZ_JAWSTH010000029.1"/>
</dbReference>
<dbReference type="Proteomes" id="UP001284601">
    <property type="component" value="Unassembled WGS sequence"/>
</dbReference>
<dbReference type="Gene3D" id="3.30.420.150">
    <property type="entry name" value="Exopolyphosphatase. Domain 2"/>
    <property type="match status" value="1"/>
</dbReference>
<comment type="similarity">
    <text evidence="1">Belongs to the GppA/Ppx family.</text>
</comment>
<name>A0ABU4HPJ3_9ACTN</name>
<reference evidence="3 4" key="2">
    <citation type="submission" date="2023-10" db="EMBL/GenBank/DDBJ databases">
        <authorList>
            <person name="Han X.F."/>
        </authorList>
    </citation>
    <scope>NUCLEOTIDE SEQUENCE [LARGE SCALE GENOMIC DNA]</scope>
    <source>
        <strain evidence="3 4">KCTC 39840</strain>
    </source>
</reference>
<feature type="domain" description="Ppx/GppA phosphatase N-terminal" evidence="2">
    <location>
        <begin position="16"/>
        <end position="288"/>
    </location>
</feature>
<proteinExistence type="inferred from homology"/>
<accession>A0ABU4HPJ3</accession>
<gene>
    <name evidence="3" type="ORF">R7226_12745</name>
</gene>
<dbReference type="SUPFAM" id="SSF53067">
    <property type="entry name" value="Actin-like ATPase domain"/>
    <property type="match status" value="2"/>
</dbReference>
<dbReference type="InterPro" id="IPR050273">
    <property type="entry name" value="GppA/Ppx_hydrolase"/>
</dbReference>
<dbReference type="Pfam" id="PF02541">
    <property type="entry name" value="Ppx-GppA"/>
    <property type="match status" value="1"/>
</dbReference>
<keyword evidence="4" id="KW-1185">Reference proteome</keyword>
<evidence type="ECO:0000313" key="4">
    <source>
        <dbReference type="Proteomes" id="UP001284601"/>
    </source>
</evidence>
<evidence type="ECO:0000256" key="1">
    <source>
        <dbReference type="ARBA" id="ARBA00007125"/>
    </source>
</evidence>